<dbReference type="InterPro" id="IPR039935">
    <property type="entry name" value="YML079W-like"/>
</dbReference>
<sequence>MAAGSGSGAKGLIAALGLEPHREGGWYRELWRGAPGADGRAVATSIHFLLQADERSHWHRVDAAEIWLWHAGDPLVLREAADEAGPAGQVVLGPDHAAGQALQHTIAPHHWQAAEPAAGGTHGYTLVSCVVAPGFDFAGFTLAAEGWEPGQP</sequence>
<gene>
    <name evidence="2" type="ORF">GRI99_15875</name>
</gene>
<dbReference type="InterPro" id="IPR011051">
    <property type="entry name" value="RmlC_Cupin_sf"/>
</dbReference>
<dbReference type="PANTHER" id="PTHR33387">
    <property type="entry name" value="RMLC-LIKE JELLY ROLL FOLD PROTEIN"/>
    <property type="match status" value="1"/>
</dbReference>
<dbReference type="AlphaFoldDB" id="A0A844Z3H6"/>
<evidence type="ECO:0000313" key="3">
    <source>
        <dbReference type="Proteomes" id="UP000466966"/>
    </source>
</evidence>
<dbReference type="SUPFAM" id="SSF51182">
    <property type="entry name" value="RmlC-like cupins"/>
    <property type="match status" value="1"/>
</dbReference>
<name>A0A844Z3H6_9SPHN</name>
<dbReference type="Gene3D" id="2.60.120.10">
    <property type="entry name" value="Jelly Rolls"/>
    <property type="match status" value="1"/>
</dbReference>
<dbReference type="InterPro" id="IPR014710">
    <property type="entry name" value="RmlC-like_jellyroll"/>
</dbReference>
<dbReference type="CDD" id="cd06121">
    <property type="entry name" value="cupin_YML079wp"/>
    <property type="match status" value="1"/>
</dbReference>
<keyword evidence="3" id="KW-1185">Reference proteome</keyword>
<dbReference type="OrthoDB" id="9798288at2"/>
<dbReference type="PANTHER" id="PTHR33387:SF3">
    <property type="entry name" value="DUF985 DOMAIN-CONTAINING PROTEIN"/>
    <property type="match status" value="1"/>
</dbReference>
<protein>
    <submittedName>
        <fullName evidence="2">Cupin</fullName>
    </submittedName>
</protein>
<proteinExistence type="predicted"/>
<organism evidence="2 3">
    <name type="scientific">Alteraurantiacibacter buctensis</name>
    <dbReference type="NCBI Taxonomy" id="1503981"/>
    <lineage>
        <taxon>Bacteria</taxon>
        <taxon>Pseudomonadati</taxon>
        <taxon>Pseudomonadota</taxon>
        <taxon>Alphaproteobacteria</taxon>
        <taxon>Sphingomonadales</taxon>
        <taxon>Erythrobacteraceae</taxon>
        <taxon>Alteraurantiacibacter</taxon>
    </lineage>
</organism>
<dbReference type="Pfam" id="PF06172">
    <property type="entry name" value="Cupin_5"/>
    <property type="match status" value="1"/>
</dbReference>
<dbReference type="InterPro" id="IPR009327">
    <property type="entry name" value="Cupin_DUF985"/>
</dbReference>
<accession>A0A844Z3H6</accession>
<evidence type="ECO:0000313" key="2">
    <source>
        <dbReference type="EMBL" id="MXO73107.1"/>
    </source>
</evidence>
<comment type="caution">
    <text evidence="2">The sequence shown here is derived from an EMBL/GenBank/DDBJ whole genome shotgun (WGS) entry which is preliminary data.</text>
</comment>
<reference evidence="2 3" key="1">
    <citation type="submission" date="2019-12" db="EMBL/GenBank/DDBJ databases">
        <title>Genomic-based taxomic classification of the family Erythrobacteraceae.</title>
        <authorList>
            <person name="Xu L."/>
        </authorList>
    </citation>
    <scope>NUCLEOTIDE SEQUENCE [LARGE SCALE GENOMIC DNA]</scope>
    <source>
        <strain evidence="2 3">M0322</strain>
    </source>
</reference>
<feature type="domain" description="DUF985" evidence="1">
    <location>
        <begin position="12"/>
        <end position="143"/>
    </location>
</feature>
<dbReference type="Proteomes" id="UP000466966">
    <property type="component" value="Unassembled WGS sequence"/>
</dbReference>
<evidence type="ECO:0000259" key="1">
    <source>
        <dbReference type="Pfam" id="PF06172"/>
    </source>
</evidence>
<dbReference type="EMBL" id="WTYV01000007">
    <property type="protein sequence ID" value="MXO73107.1"/>
    <property type="molecule type" value="Genomic_DNA"/>
</dbReference>